<evidence type="ECO:0000313" key="2">
    <source>
        <dbReference type="Proteomes" id="UP000003082"/>
    </source>
</evidence>
<gene>
    <name evidence="1" type="ORF">CAMRE0001_2157</name>
</gene>
<evidence type="ECO:0000313" key="1">
    <source>
        <dbReference type="EMBL" id="EEF13217.1"/>
    </source>
</evidence>
<dbReference type="AlphaFoldDB" id="B9D461"/>
<proteinExistence type="predicted"/>
<accession>B9D461</accession>
<comment type="caution">
    <text evidence="1">The sequence shown here is derived from an EMBL/GenBank/DDBJ whole genome shotgun (WGS) entry which is preliminary data.</text>
</comment>
<keyword evidence="2" id="KW-1185">Reference proteome</keyword>
<dbReference type="EMBL" id="ACFU01000025">
    <property type="protein sequence ID" value="EEF13217.1"/>
    <property type="molecule type" value="Genomic_DNA"/>
</dbReference>
<protein>
    <submittedName>
        <fullName evidence="1">Uncharacterized protein</fullName>
    </submittedName>
</protein>
<reference evidence="1 2" key="1">
    <citation type="submission" date="2008-08" db="EMBL/GenBank/DDBJ databases">
        <authorList>
            <person name="Madupu R."/>
            <person name="Durkin A.S."/>
            <person name="Torralba M."/>
            <person name="Methe B."/>
            <person name="Sutton G.G."/>
            <person name="Strausberg R.L."/>
            <person name="Nelson K.E."/>
        </authorList>
    </citation>
    <scope>NUCLEOTIDE SEQUENCE [LARGE SCALE GENOMIC DNA]</scope>
    <source>
        <strain evidence="1 2">RM3267</strain>
    </source>
</reference>
<dbReference type="STRING" id="553218.CAMRE0001_2157"/>
<dbReference type="Proteomes" id="UP000003082">
    <property type="component" value="Unassembled WGS sequence"/>
</dbReference>
<organism evidence="1 2">
    <name type="scientific">Campylobacter rectus RM3267</name>
    <dbReference type="NCBI Taxonomy" id="553218"/>
    <lineage>
        <taxon>Bacteria</taxon>
        <taxon>Pseudomonadati</taxon>
        <taxon>Campylobacterota</taxon>
        <taxon>Epsilonproteobacteria</taxon>
        <taxon>Campylobacterales</taxon>
        <taxon>Campylobacteraceae</taxon>
        <taxon>Campylobacter</taxon>
    </lineage>
</organism>
<sequence length="46" mass="5349">MLDAKTNRRRPCSSLFYLDLQAFCKTMPIKNRPHISNSTKSQSEFS</sequence>
<name>B9D461_CAMRE</name>